<dbReference type="InterPro" id="IPR000595">
    <property type="entry name" value="cNMP-bd_dom"/>
</dbReference>
<name>A0A1W2H805_9BACT</name>
<dbReference type="Gene3D" id="2.60.120.10">
    <property type="entry name" value="Jelly Rolls"/>
    <property type="match status" value="1"/>
</dbReference>
<dbReference type="InterPro" id="IPR018490">
    <property type="entry name" value="cNMP-bd_dom_sf"/>
</dbReference>
<gene>
    <name evidence="2" type="ORF">SAMN00777080_3426</name>
</gene>
<accession>A0A1W2H805</accession>
<dbReference type="GO" id="GO:0016301">
    <property type="term" value="F:kinase activity"/>
    <property type="evidence" value="ECO:0007669"/>
    <property type="project" value="UniProtKB-KW"/>
</dbReference>
<evidence type="ECO:0000313" key="3">
    <source>
        <dbReference type="Proteomes" id="UP000192333"/>
    </source>
</evidence>
<dbReference type="SUPFAM" id="SSF51206">
    <property type="entry name" value="cAMP-binding domain-like"/>
    <property type="match status" value="1"/>
</dbReference>
<sequence>MKKILRTVLLKKEFDHLLRVNEKTYEQLAPYLQVKQYSKGEIIKKPGEIEHYARYVYRGHIAKMIPSEKGRDYRVRIFGPGKIASDLASYFNNEKSDFYLKALSYVSAFELHDEAEKMLLKKIPEVAELASYINRQILMDAVLWHEAFNLPRETALKKMRKHFPHEMNHFSNKDLGYMLKCSVSTISKIKSSMDEVYPAL</sequence>
<dbReference type="AlphaFoldDB" id="A0A1W2H805"/>
<proteinExistence type="predicted"/>
<dbReference type="STRING" id="758820.SAMN00777080_3426"/>
<protein>
    <submittedName>
        <fullName evidence="2">cAMP-binding domain of CRP or a regulatory subunit of cAMP-dependent protein kinases</fullName>
    </submittedName>
</protein>
<dbReference type="InterPro" id="IPR014710">
    <property type="entry name" value="RmlC-like_jellyroll"/>
</dbReference>
<keyword evidence="2" id="KW-0418">Kinase</keyword>
<dbReference type="RefSeq" id="WP_084121578.1">
    <property type="nucleotide sequence ID" value="NZ_LT838813.1"/>
</dbReference>
<dbReference type="EMBL" id="LT838813">
    <property type="protein sequence ID" value="SMD44792.1"/>
    <property type="molecule type" value="Genomic_DNA"/>
</dbReference>
<evidence type="ECO:0000259" key="1">
    <source>
        <dbReference type="PROSITE" id="PS50042"/>
    </source>
</evidence>
<organism evidence="2 3">
    <name type="scientific">Aquiflexum balticum DSM 16537</name>
    <dbReference type="NCBI Taxonomy" id="758820"/>
    <lineage>
        <taxon>Bacteria</taxon>
        <taxon>Pseudomonadati</taxon>
        <taxon>Bacteroidota</taxon>
        <taxon>Cytophagia</taxon>
        <taxon>Cytophagales</taxon>
        <taxon>Cyclobacteriaceae</taxon>
        <taxon>Aquiflexum</taxon>
    </lineage>
</organism>
<dbReference type="Proteomes" id="UP000192333">
    <property type="component" value="Chromosome I"/>
</dbReference>
<reference evidence="3" key="1">
    <citation type="submission" date="2017-04" db="EMBL/GenBank/DDBJ databases">
        <authorList>
            <person name="Varghese N."/>
            <person name="Submissions S."/>
        </authorList>
    </citation>
    <scope>NUCLEOTIDE SEQUENCE [LARGE SCALE GENOMIC DNA]</scope>
    <source>
        <strain evidence="3">DSM 16537</strain>
    </source>
</reference>
<dbReference type="CDD" id="cd00038">
    <property type="entry name" value="CAP_ED"/>
    <property type="match status" value="1"/>
</dbReference>
<keyword evidence="3" id="KW-1185">Reference proteome</keyword>
<dbReference type="OrthoDB" id="836399at2"/>
<keyword evidence="2" id="KW-0808">Transferase</keyword>
<feature type="domain" description="Cyclic nucleotide-binding" evidence="1">
    <location>
        <begin position="16"/>
        <end position="120"/>
    </location>
</feature>
<dbReference type="PROSITE" id="PS50042">
    <property type="entry name" value="CNMP_BINDING_3"/>
    <property type="match status" value="1"/>
</dbReference>
<evidence type="ECO:0000313" key="2">
    <source>
        <dbReference type="EMBL" id="SMD44792.1"/>
    </source>
</evidence>